<accession>A0AA40BVF4</accession>
<organism evidence="2 3">
    <name type="scientific">Bombardia bombarda</name>
    <dbReference type="NCBI Taxonomy" id="252184"/>
    <lineage>
        <taxon>Eukaryota</taxon>
        <taxon>Fungi</taxon>
        <taxon>Dikarya</taxon>
        <taxon>Ascomycota</taxon>
        <taxon>Pezizomycotina</taxon>
        <taxon>Sordariomycetes</taxon>
        <taxon>Sordariomycetidae</taxon>
        <taxon>Sordariales</taxon>
        <taxon>Lasiosphaeriaceae</taxon>
        <taxon>Bombardia</taxon>
    </lineage>
</organism>
<feature type="chain" id="PRO_5041369616" evidence="1">
    <location>
        <begin position="16"/>
        <end position="135"/>
    </location>
</feature>
<feature type="signal peptide" evidence="1">
    <location>
        <begin position="1"/>
        <end position="15"/>
    </location>
</feature>
<evidence type="ECO:0000313" key="3">
    <source>
        <dbReference type="Proteomes" id="UP001174934"/>
    </source>
</evidence>
<dbReference type="Proteomes" id="UP001174934">
    <property type="component" value="Unassembled WGS sequence"/>
</dbReference>
<comment type="caution">
    <text evidence="2">The sequence shown here is derived from an EMBL/GenBank/DDBJ whole genome shotgun (WGS) entry which is preliminary data.</text>
</comment>
<sequence>MRLIITPFLAALAMAASLPQPEPDAFGAEKTTRGVQIWGSNNDIEECDMHQAIQCLHDNICSWRTVSYHSKIRCTIGRSVAYLCNYKSNKGEDAPRGEEPGQHSCDVDDFYEAWRQIRIAKNSETGWWYEGHRPR</sequence>
<keyword evidence="3" id="KW-1185">Reference proteome</keyword>
<dbReference type="EMBL" id="JAULSR010000007">
    <property type="protein sequence ID" value="KAK0615082.1"/>
    <property type="molecule type" value="Genomic_DNA"/>
</dbReference>
<proteinExistence type="predicted"/>
<evidence type="ECO:0000256" key="1">
    <source>
        <dbReference type="SAM" id="SignalP"/>
    </source>
</evidence>
<keyword evidence="1" id="KW-0732">Signal</keyword>
<gene>
    <name evidence="2" type="ORF">B0T17DRAFT_510892</name>
</gene>
<dbReference type="AlphaFoldDB" id="A0AA40BVF4"/>
<name>A0AA40BVF4_9PEZI</name>
<evidence type="ECO:0000313" key="2">
    <source>
        <dbReference type="EMBL" id="KAK0615082.1"/>
    </source>
</evidence>
<reference evidence="2" key="1">
    <citation type="submission" date="2023-06" db="EMBL/GenBank/DDBJ databases">
        <title>Genome-scale phylogeny and comparative genomics of the fungal order Sordariales.</title>
        <authorList>
            <consortium name="Lawrence Berkeley National Laboratory"/>
            <person name="Hensen N."/>
            <person name="Bonometti L."/>
            <person name="Westerberg I."/>
            <person name="Brannstrom I.O."/>
            <person name="Guillou S."/>
            <person name="Cros-Aarteil S."/>
            <person name="Calhoun S."/>
            <person name="Haridas S."/>
            <person name="Kuo A."/>
            <person name="Mondo S."/>
            <person name="Pangilinan J."/>
            <person name="Riley R."/>
            <person name="LaButti K."/>
            <person name="Andreopoulos B."/>
            <person name="Lipzen A."/>
            <person name="Chen C."/>
            <person name="Yanf M."/>
            <person name="Daum C."/>
            <person name="Ng V."/>
            <person name="Clum A."/>
            <person name="Steindorff A."/>
            <person name="Ohm R."/>
            <person name="Martin F."/>
            <person name="Silar P."/>
            <person name="Natvig D."/>
            <person name="Lalanne C."/>
            <person name="Gautier V."/>
            <person name="Ament-velasquez S.L."/>
            <person name="Kruys A."/>
            <person name="Hutchinson M.I."/>
            <person name="Powell A.J."/>
            <person name="Barry K."/>
            <person name="Miller A.N."/>
            <person name="Grigoriev I.V."/>
            <person name="Debuchy R."/>
            <person name="Gladieux P."/>
            <person name="Thoren M.H."/>
            <person name="Johannesson H."/>
        </authorList>
    </citation>
    <scope>NUCLEOTIDE SEQUENCE</scope>
    <source>
        <strain evidence="2">SMH3391-2</strain>
    </source>
</reference>
<protein>
    <submittedName>
        <fullName evidence="2">Uncharacterized protein</fullName>
    </submittedName>
</protein>